<organism evidence="1 2">
    <name type="scientific">Catharanthus roseus</name>
    <name type="common">Madagascar periwinkle</name>
    <name type="synonym">Vinca rosea</name>
    <dbReference type="NCBI Taxonomy" id="4058"/>
    <lineage>
        <taxon>Eukaryota</taxon>
        <taxon>Viridiplantae</taxon>
        <taxon>Streptophyta</taxon>
        <taxon>Embryophyta</taxon>
        <taxon>Tracheophyta</taxon>
        <taxon>Spermatophyta</taxon>
        <taxon>Magnoliopsida</taxon>
        <taxon>eudicotyledons</taxon>
        <taxon>Gunneridae</taxon>
        <taxon>Pentapetalae</taxon>
        <taxon>asterids</taxon>
        <taxon>lamiids</taxon>
        <taxon>Gentianales</taxon>
        <taxon>Apocynaceae</taxon>
        <taxon>Rauvolfioideae</taxon>
        <taxon>Vinceae</taxon>
        <taxon>Catharanthinae</taxon>
        <taxon>Catharanthus</taxon>
    </lineage>
</organism>
<comment type="caution">
    <text evidence="1">The sequence shown here is derived from an EMBL/GenBank/DDBJ whole genome shotgun (WGS) entry which is preliminary data.</text>
</comment>
<accession>A0ACC0BJ06</accession>
<reference evidence="2" key="1">
    <citation type="journal article" date="2023" name="Nat. Plants">
        <title>Single-cell RNA sequencing provides a high-resolution roadmap for understanding the multicellular compartmentation of specialized metabolism.</title>
        <authorList>
            <person name="Sun S."/>
            <person name="Shen X."/>
            <person name="Li Y."/>
            <person name="Li Y."/>
            <person name="Wang S."/>
            <person name="Li R."/>
            <person name="Zhang H."/>
            <person name="Shen G."/>
            <person name="Guo B."/>
            <person name="Wei J."/>
            <person name="Xu J."/>
            <person name="St-Pierre B."/>
            <person name="Chen S."/>
            <person name="Sun C."/>
        </authorList>
    </citation>
    <scope>NUCLEOTIDE SEQUENCE [LARGE SCALE GENOMIC DNA]</scope>
</reference>
<proteinExistence type="predicted"/>
<protein>
    <submittedName>
        <fullName evidence="1">Uncharacterized protein</fullName>
    </submittedName>
</protein>
<evidence type="ECO:0000313" key="2">
    <source>
        <dbReference type="Proteomes" id="UP001060085"/>
    </source>
</evidence>
<name>A0ACC0BJ06_CATRO</name>
<evidence type="ECO:0000313" key="1">
    <source>
        <dbReference type="EMBL" id="KAI5672599.1"/>
    </source>
</evidence>
<sequence length="200" mass="23316">MEEDRNWMYRRTIPGVMGISSEFQLGVNRFHTQKIDFGSLTYNCGVRVKGDYLETLNEIIEILRFKYKLVELHIKKKYAGGYDLIILSQKVKQVTYVPHLTPKRRKSDWWAVMKSRPRISDVPLVDVLFQEDVDIAKTSSLNVDVQDIGTLVNESGELESVDIRRRSSIVDEDDEEVKWESNEEEEVEEEEIQPESNSET</sequence>
<dbReference type="Proteomes" id="UP001060085">
    <property type="component" value="Linkage Group LG03"/>
</dbReference>
<gene>
    <name evidence="1" type="ORF">M9H77_12963</name>
</gene>
<keyword evidence="2" id="KW-1185">Reference proteome</keyword>
<dbReference type="EMBL" id="CM044703">
    <property type="protein sequence ID" value="KAI5672599.1"/>
    <property type="molecule type" value="Genomic_DNA"/>
</dbReference>